<gene>
    <name evidence="2" type="ORF">K7X08_029792</name>
</gene>
<reference evidence="3" key="1">
    <citation type="journal article" date="2023" name="Proc. Natl. Acad. Sci. U.S.A.">
        <title>Genomic and structural basis for evolution of tropane alkaloid biosynthesis.</title>
        <authorList>
            <person name="Wanga Y.-J."/>
            <person name="Taina T."/>
            <person name="Yua J.-Y."/>
            <person name="Lia J."/>
            <person name="Xua B."/>
            <person name="Chenc J."/>
            <person name="D'Auriad J.C."/>
            <person name="Huanga J.-P."/>
            <person name="Huanga S.-X."/>
        </authorList>
    </citation>
    <scope>NUCLEOTIDE SEQUENCE [LARGE SCALE GENOMIC DNA]</scope>
    <source>
        <strain evidence="3">cv. KIB-2019</strain>
    </source>
</reference>
<keyword evidence="3" id="KW-1185">Reference proteome</keyword>
<dbReference type="Proteomes" id="UP001152561">
    <property type="component" value="Unassembled WGS sequence"/>
</dbReference>
<feature type="region of interest" description="Disordered" evidence="1">
    <location>
        <begin position="1"/>
        <end position="168"/>
    </location>
</feature>
<evidence type="ECO:0000313" key="3">
    <source>
        <dbReference type="Proteomes" id="UP001152561"/>
    </source>
</evidence>
<feature type="compositionally biased region" description="Basic and acidic residues" evidence="1">
    <location>
        <begin position="156"/>
        <end position="168"/>
    </location>
</feature>
<dbReference type="AlphaFoldDB" id="A0A9Q1RHW5"/>
<feature type="compositionally biased region" description="Polar residues" evidence="1">
    <location>
        <begin position="1"/>
        <end position="10"/>
    </location>
</feature>
<feature type="compositionally biased region" description="Basic and acidic residues" evidence="1">
    <location>
        <begin position="121"/>
        <end position="138"/>
    </location>
</feature>
<sequence length="211" mass="24693">MDFPTSLTRSSRNKDSVNIRRKKRENKEKKLENNVDKKEPGKKPEGNVERKGRNYRGANKNLQEWNPVKNKRYKNGKDDTNKENLRKQDQQTGEIVNKVITNNRFGALRHKEGVDSEMNDDVTHERQSKSEQNSKGKSNDQLNNKSKAGINSNKGHKQEDKELQSENEYSKDCVETYFGKINQENTVTKQREMTLQSQQLIKRKEENQQLE</sequence>
<feature type="compositionally biased region" description="Polar residues" evidence="1">
    <location>
        <begin position="139"/>
        <end position="153"/>
    </location>
</feature>
<accession>A0A9Q1RHW5</accession>
<dbReference type="EMBL" id="JAJAGQ010000008">
    <property type="protein sequence ID" value="KAJ8556401.1"/>
    <property type="molecule type" value="Genomic_DNA"/>
</dbReference>
<comment type="caution">
    <text evidence="2">The sequence shown here is derived from an EMBL/GenBank/DDBJ whole genome shotgun (WGS) entry which is preliminary data.</text>
</comment>
<evidence type="ECO:0000313" key="2">
    <source>
        <dbReference type="EMBL" id="KAJ8556401.1"/>
    </source>
</evidence>
<feature type="compositionally biased region" description="Basic and acidic residues" evidence="1">
    <location>
        <begin position="75"/>
        <end position="89"/>
    </location>
</feature>
<organism evidence="2 3">
    <name type="scientific">Anisodus acutangulus</name>
    <dbReference type="NCBI Taxonomy" id="402998"/>
    <lineage>
        <taxon>Eukaryota</taxon>
        <taxon>Viridiplantae</taxon>
        <taxon>Streptophyta</taxon>
        <taxon>Embryophyta</taxon>
        <taxon>Tracheophyta</taxon>
        <taxon>Spermatophyta</taxon>
        <taxon>Magnoliopsida</taxon>
        <taxon>eudicotyledons</taxon>
        <taxon>Gunneridae</taxon>
        <taxon>Pentapetalae</taxon>
        <taxon>asterids</taxon>
        <taxon>lamiids</taxon>
        <taxon>Solanales</taxon>
        <taxon>Solanaceae</taxon>
        <taxon>Solanoideae</taxon>
        <taxon>Hyoscyameae</taxon>
        <taxon>Anisodus</taxon>
    </lineage>
</organism>
<protein>
    <submittedName>
        <fullName evidence="2">Uncharacterized protein</fullName>
    </submittedName>
</protein>
<feature type="compositionally biased region" description="Polar residues" evidence="1">
    <location>
        <begin position="90"/>
        <end position="104"/>
    </location>
</feature>
<evidence type="ECO:0000256" key="1">
    <source>
        <dbReference type="SAM" id="MobiDB-lite"/>
    </source>
</evidence>
<proteinExistence type="predicted"/>
<name>A0A9Q1RHW5_9SOLA</name>
<feature type="compositionally biased region" description="Basic and acidic residues" evidence="1">
    <location>
        <begin position="25"/>
        <end position="52"/>
    </location>
</feature>